<organism evidence="1 3">
    <name type="scientific">Dreissena polymorpha</name>
    <name type="common">Zebra mussel</name>
    <name type="synonym">Mytilus polymorpha</name>
    <dbReference type="NCBI Taxonomy" id="45954"/>
    <lineage>
        <taxon>Eukaryota</taxon>
        <taxon>Metazoa</taxon>
        <taxon>Spiralia</taxon>
        <taxon>Lophotrochozoa</taxon>
        <taxon>Mollusca</taxon>
        <taxon>Bivalvia</taxon>
        <taxon>Autobranchia</taxon>
        <taxon>Heteroconchia</taxon>
        <taxon>Euheterodonta</taxon>
        <taxon>Imparidentia</taxon>
        <taxon>Neoheterodontei</taxon>
        <taxon>Myida</taxon>
        <taxon>Dreissenoidea</taxon>
        <taxon>Dreissenidae</taxon>
        <taxon>Dreissena</taxon>
    </lineage>
</organism>
<protein>
    <submittedName>
        <fullName evidence="1">Uncharacterized protein</fullName>
    </submittedName>
</protein>
<dbReference type="EMBL" id="JAIWYP010000001">
    <property type="protein sequence ID" value="KAH3878726.1"/>
    <property type="molecule type" value="Genomic_DNA"/>
</dbReference>
<dbReference type="Proteomes" id="UP000828390">
    <property type="component" value="Unassembled WGS sequence"/>
</dbReference>
<name>A0A9D4MJJ9_DREPO</name>
<sequence>MATTPTIAVTDDGLASSATAAAGATRSLINGPFRRHFRNSEDLHERSKLL</sequence>
<evidence type="ECO:0000313" key="1">
    <source>
        <dbReference type="EMBL" id="KAH3878223.1"/>
    </source>
</evidence>
<accession>A0A9D4MJJ9</accession>
<reference evidence="1" key="1">
    <citation type="journal article" date="2019" name="bioRxiv">
        <title>The Genome of the Zebra Mussel, Dreissena polymorpha: A Resource for Invasive Species Research.</title>
        <authorList>
            <person name="McCartney M.A."/>
            <person name="Auch B."/>
            <person name="Kono T."/>
            <person name="Mallez S."/>
            <person name="Zhang Y."/>
            <person name="Obille A."/>
            <person name="Becker A."/>
            <person name="Abrahante J.E."/>
            <person name="Garbe J."/>
            <person name="Badalamenti J.P."/>
            <person name="Herman A."/>
            <person name="Mangelson H."/>
            <person name="Liachko I."/>
            <person name="Sullivan S."/>
            <person name="Sone E.D."/>
            <person name="Koren S."/>
            <person name="Silverstein K.A.T."/>
            <person name="Beckman K.B."/>
            <person name="Gohl D.M."/>
        </authorList>
    </citation>
    <scope>NUCLEOTIDE SEQUENCE</scope>
    <source>
        <strain evidence="1">Duluth1</strain>
        <tissue evidence="1">Whole animal</tissue>
    </source>
</reference>
<evidence type="ECO:0000313" key="3">
    <source>
        <dbReference type="Proteomes" id="UP000828390"/>
    </source>
</evidence>
<proteinExistence type="predicted"/>
<reference evidence="1" key="2">
    <citation type="submission" date="2020-11" db="EMBL/GenBank/DDBJ databases">
        <authorList>
            <person name="McCartney M.A."/>
            <person name="Auch B."/>
            <person name="Kono T."/>
            <person name="Mallez S."/>
            <person name="Becker A."/>
            <person name="Gohl D.M."/>
            <person name="Silverstein K.A.T."/>
            <person name="Koren S."/>
            <person name="Bechman K.B."/>
            <person name="Herman A."/>
            <person name="Abrahante J.E."/>
            <person name="Garbe J."/>
        </authorList>
    </citation>
    <scope>NUCLEOTIDE SEQUENCE</scope>
    <source>
        <strain evidence="1">Duluth1</strain>
        <tissue evidence="1">Whole animal</tissue>
    </source>
</reference>
<comment type="caution">
    <text evidence="1">The sequence shown here is derived from an EMBL/GenBank/DDBJ whole genome shotgun (WGS) entry which is preliminary data.</text>
</comment>
<dbReference type="EMBL" id="JAIWYP010000001">
    <property type="protein sequence ID" value="KAH3878223.1"/>
    <property type="molecule type" value="Genomic_DNA"/>
</dbReference>
<dbReference type="AlphaFoldDB" id="A0A9D4MJJ9"/>
<evidence type="ECO:0000313" key="2">
    <source>
        <dbReference type="EMBL" id="KAH3878726.1"/>
    </source>
</evidence>
<gene>
    <name evidence="1" type="ORF">DPMN_002109</name>
    <name evidence="2" type="ORF">DPMN_002625</name>
</gene>
<keyword evidence="3" id="KW-1185">Reference proteome</keyword>